<dbReference type="Pfam" id="PF11059">
    <property type="entry name" value="DUF2860"/>
    <property type="match status" value="1"/>
</dbReference>
<comment type="caution">
    <text evidence="2">The sequence shown here is derived from an EMBL/GenBank/DDBJ whole genome shotgun (WGS) entry which is preliminary data.</text>
</comment>
<accession>A0AAV2VL45</accession>
<dbReference type="EMBL" id="CAOF01000048">
    <property type="protein sequence ID" value="CCO45199.1"/>
    <property type="molecule type" value="Genomic_DNA"/>
</dbReference>
<dbReference type="PIRSF" id="PIRSF028696">
    <property type="entry name" value="UCP028696"/>
    <property type="match status" value="1"/>
</dbReference>
<dbReference type="Proteomes" id="UP000018211">
    <property type="component" value="Unassembled WGS sequence"/>
</dbReference>
<keyword evidence="1" id="KW-0732">Signal</keyword>
<gene>
    <name evidence="2" type="ORF">VIBNISOn1_1410011</name>
</gene>
<reference evidence="2 3" key="1">
    <citation type="journal article" date="2013" name="ISME J.">
        <title>Comparative genomics of pathogenic lineages of Vibrio nigripulchritudo identifies virulence-associated traits.</title>
        <authorList>
            <person name="Goudenege D."/>
            <person name="Labreuche Y."/>
            <person name="Krin E."/>
            <person name="Ansquer D."/>
            <person name="Mangenot S."/>
            <person name="Calteau A."/>
            <person name="Medigue C."/>
            <person name="Mazel D."/>
            <person name="Polz M.F."/>
            <person name="Le Roux F."/>
        </authorList>
    </citation>
    <scope>NUCLEOTIDE SEQUENCE [LARGE SCALE GENOMIC DNA]</scope>
    <source>
        <strain evidence="2 3">SOn1</strain>
    </source>
</reference>
<evidence type="ECO:0008006" key="4">
    <source>
        <dbReference type="Google" id="ProtNLM"/>
    </source>
</evidence>
<dbReference type="RefSeq" id="WP_004406514.1">
    <property type="nucleotide sequence ID" value="NZ_LK391965.1"/>
</dbReference>
<organism evidence="2 3">
    <name type="scientific">Vibrio nigripulchritudo SOn1</name>
    <dbReference type="NCBI Taxonomy" id="1238450"/>
    <lineage>
        <taxon>Bacteria</taxon>
        <taxon>Pseudomonadati</taxon>
        <taxon>Pseudomonadota</taxon>
        <taxon>Gammaproteobacteria</taxon>
        <taxon>Vibrionales</taxon>
        <taxon>Vibrionaceae</taxon>
        <taxon>Vibrio</taxon>
    </lineage>
</organism>
<dbReference type="AlphaFoldDB" id="A0AAV2VL45"/>
<name>A0AAV2VL45_9VIBR</name>
<protein>
    <recommendedName>
        <fullName evidence="4">DUF2860 domain-containing protein</fullName>
    </recommendedName>
</protein>
<dbReference type="SUPFAM" id="SSF56935">
    <property type="entry name" value="Porins"/>
    <property type="match status" value="1"/>
</dbReference>
<feature type="chain" id="PRO_5043371313" description="DUF2860 domain-containing protein" evidence="1">
    <location>
        <begin position="22"/>
        <end position="324"/>
    </location>
</feature>
<feature type="signal peptide" evidence="1">
    <location>
        <begin position="1"/>
        <end position="21"/>
    </location>
</feature>
<evidence type="ECO:0000313" key="2">
    <source>
        <dbReference type="EMBL" id="CCO45199.1"/>
    </source>
</evidence>
<evidence type="ECO:0000313" key="3">
    <source>
        <dbReference type="Proteomes" id="UP000018211"/>
    </source>
</evidence>
<evidence type="ECO:0000256" key="1">
    <source>
        <dbReference type="SAM" id="SignalP"/>
    </source>
</evidence>
<sequence>MKRKSLSVVLAALFASYGVQAELNDRNGISGEVAINVGYTSQTSNLNTEADAQRVDGETPTQNKELIAPLGNLQYTFGDKRNHQVFIGTSRADVAIGTLALELGYRNELPSGMTWSVAALPSVLQSDVWQDPYQLVGSRKETKEFGTAYRLQLKKTPLWGLSFDLAYGQINIDKETSGSELASGAEKLAREGNVYYSKVEKFLPLSRTTFLMPSLKYVQRNADGSAMQNTGIGADLTVLMLRGQHQIATTVSYMNRGYDDINPVFDKTRDDNQLKLFLAYEYQNFMNWENTSLVAFGGYENVSSNIDFYDSSNWIVATGLNYSF</sequence>
<proteinExistence type="predicted"/>
<dbReference type="InterPro" id="IPR016896">
    <property type="entry name" value="DUF2860"/>
</dbReference>